<dbReference type="Proteomes" id="UP001629260">
    <property type="component" value="Unassembled WGS sequence"/>
</dbReference>
<dbReference type="EMBL" id="JBELQA010000001">
    <property type="protein sequence ID" value="MFL9829626.1"/>
    <property type="molecule type" value="Genomic_DNA"/>
</dbReference>
<organism evidence="1 2">
    <name type="scientific">Flavobacterium plantiphilum</name>
    <dbReference type="NCBI Taxonomy" id="3163297"/>
    <lineage>
        <taxon>Bacteria</taxon>
        <taxon>Pseudomonadati</taxon>
        <taxon>Bacteroidota</taxon>
        <taxon>Flavobacteriia</taxon>
        <taxon>Flavobacteriales</taxon>
        <taxon>Flavobacteriaceae</taxon>
        <taxon>Flavobacterium</taxon>
    </lineage>
</organism>
<keyword evidence="2" id="KW-1185">Reference proteome</keyword>
<dbReference type="PROSITE" id="PS51257">
    <property type="entry name" value="PROKAR_LIPOPROTEIN"/>
    <property type="match status" value="1"/>
</dbReference>
<evidence type="ECO:0000313" key="1">
    <source>
        <dbReference type="EMBL" id="MFL9829626.1"/>
    </source>
</evidence>
<evidence type="ECO:0000313" key="2">
    <source>
        <dbReference type="Proteomes" id="UP001629260"/>
    </source>
</evidence>
<dbReference type="RefSeq" id="WP_408079456.1">
    <property type="nucleotide sequence ID" value="NZ_JBELQA010000001.1"/>
</dbReference>
<evidence type="ECO:0008006" key="3">
    <source>
        <dbReference type="Google" id="ProtNLM"/>
    </source>
</evidence>
<protein>
    <recommendedName>
        <fullName evidence="3">Lipoprotein</fullName>
    </recommendedName>
</protein>
<comment type="caution">
    <text evidence="1">The sequence shown here is derived from an EMBL/GenBank/DDBJ whole genome shotgun (WGS) entry which is preliminary data.</text>
</comment>
<reference evidence="1 2" key="1">
    <citation type="submission" date="2024-06" db="EMBL/GenBank/DDBJ databases">
        <authorList>
            <person name="Kaempfer P."/>
            <person name="Viver T."/>
        </authorList>
    </citation>
    <scope>NUCLEOTIDE SEQUENCE [LARGE SCALE GENOMIC DNA]</scope>
    <source>
        <strain evidence="1 2">ST-87</strain>
    </source>
</reference>
<name>A0ABW8XP01_9FLAO</name>
<gene>
    <name evidence="1" type="ORF">ABS764_02065</name>
</gene>
<accession>A0ABW8XP01</accession>
<sequence>MKQIILFKILIFFILIYGCKKDNYLQQNVPIKKNINKLECGKIKFETKYKFDSFPVKKILSTKSNLELNTNISTFSRYYKTRIKQSFEKEEINFAGKYIINYWGCGSPCAVGIAINAQNGKLIEIPASSVGYEFKINSRLLIVNPPDSVGYYSKDCAYCKPELYLLDTIKSKFVKLED</sequence>
<proteinExistence type="predicted"/>